<dbReference type="InterPro" id="IPR036236">
    <property type="entry name" value="Znf_C2H2_sf"/>
</dbReference>
<keyword evidence="1" id="KW-0479">Metal-binding</keyword>
<reference evidence="7 8" key="1">
    <citation type="submission" date="2019-02" db="EMBL/GenBank/DDBJ databases">
        <title>Genome sequencing of the rare red list fungi Antrodiella citrinella (Flaviporus citrinellus).</title>
        <authorList>
            <person name="Buettner E."/>
            <person name="Kellner H."/>
        </authorList>
    </citation>
    <scope>NUCLEOTIDE SEQUENCE [LARGE SCALE GENOMIC DNA]</scope>
    <source>
        <strain evidence="7 8">DSM 108506</strain>
    </source>
</reference>
<dbReference type="PANTHER" id="PTHR23235:SF120">
    <property type="entry name" value="KRUPPEL-LIKE FACTOR 15"/>
    <property type="match status" value="1"/>
</dbReference>
<name>A0A4S4MVQ4_9APHY</name>
<protein>
    <recommendedName>
        <fullName evidence="6">C2H2-type domain-containing protein</fullName>
    </recommendedName>
</protein>
<dbReference type="Proteomes" id="UP000308730">
    <property type="component" value="Unassembled WGS sequence"/>
</dbReference>
<evidence type="ECO:0000313" key="8">
    <source>
        <dbReference type="Proteomes" id="UP000308730"/>
    </source>
</evidence>
<dbReference type="OrthoDB" id="8922241at2759"/>
<dbReference type="InterPro" id="IPR013087">
    <property type="entry name" value="Znf_C2H2_type"/>
</dbReference>
<comment type="caution">
    <text evidence="7">The sequence shown here is derived from an EMBL/GenBank/DDBJ whole genome shotgun (WGS) entry which is preliminary data.</text>
</comment>
<feature type="compositionally biased region" description="Acidic residues" evidence="5">
    <location>
        <begin position="591"/>
        <end position="615"/>
    </location>
</feature>
<feature type="compositionally biased region" description="Pro residues" evidence="5">
    <location>
        <begin position="532"/>
        <end position="546"/>
    </location>
</feature>
<feature type="region of interest" description="Disordered" evidence="5">
    <location>
        <begin position="387"/>
        <end position="409"/>
    </location>
</feature>
<feature type="region of interest" description="Disordered" evidence="5">
    <location>
        <begin position="1"/>
        <end position="25"/>
    </location>
</feature>
<keyword evidence="2 4" id="KW-0863">Zinc-finger</keyword>
<keyword evidence="8" id="KW-1185">Reference proteome</keyword>
<dbReference type="GO" id="GO:0000981">
    <property type="term" value="F:DNA-binding transcription factor activity, RNA polymerase II-specific"/>
    <property type="evidence" value="ECO:0007669"/>
    <property type="project" value="TreeGrafter"/>
</dbReference>
<evidence type="ECO:0000259" key="6">
    <source>
        <dbReference type="PROSITE" id="PS50157"/>
    </source>
</evidence>
<dbReference type="PANTHER" id="PTHR23235">
    <property type="entry name" value="KRUEPPEL-LIKE TRANSCRIPTION FACTOR"/>
    <property type="match status" value="1"/>
</dbReference>
<dbReference type="SMART" id="SM00355">
    <property type="entry name" value="ZnF_C2H2"/>
    <property type="match status" value="3"/>
</dbReference>
<feature type="region of interest" description="Disordered" evidence="5">
    <location>
        <begin position="580"/>
        <end position="621"/>
    </location>
</feature>
<evidence type="ECO:0000256" key="4">
    <source>
        <dbReference type="PROSITE-ProRule" id="PRU00042"/>
    </source>
</evidence>
<feature type="domain" description="C2H2-type" evidence="6">
    <location>
        <begin position="313"/>
        <end position="338"/>
    </location>
</feature>
<dbReference type="Gene3D" id="3.30.160.60">
    <property type="entry name" value="Classic Zinc Finger"/>
    <property type="match status" value="2"/>
</dbReference>
<evidence type="ECO:0000313" key="7">
    <source>
        <dbReference type="EMBL" id="THH29657.1"/>
    </source>
</evidence>
<feature type="compositionally biased region" description="Pro residues" evidence="5">
    <location>
        <begin position="501"/>
        <end position="525"/>
    </location>
</feature>
<evidence type="ECO:0000256" key="2">
    <source>
        <dbReference type="ARBA" id="ARBA00022771"/>
    </source>
</evidence>
<dbReference type="EMBL" id="SGPM01000113">
    <property type="protein sequence ID" value="THH29657.1"/>
    <property type="molecule type" value="Genomic_DNA"/>
</dbReference>
<evidence type="ECO:0000256" key="5">
    <source>
        <dbReference type="SAM" id="MobiDB-lite"/>
    </source>
</evidence>
<feature type="region of interest" description="Disordered" evidence="5">
    <location>
        <begin position="501"/>
        <end position="568"/>
    </location>
</feature>
<keyword evidence="3" id="KW-0862">Zinc</keyword>
<dbReference type="GO" id="GO:0008270">
    <property type="term" value="F:zinc ion binding"/>
    <property type="evidence" value="ECO:0007669"/>
    <property type="project" value="UniProtKB-KW"/>
</dbReference>
<sequence length="621" mass="66350">MNVDWEDEENEEYDEEEEEDDADYDAEAEEMARRLGDQLLADIAKAQLEVGLVQPPASTSTAPAPPAANPLPTTGQPARSTMTSKTVVSKAKKREAAFATMKAIIEFAAKDAQVRATLSATVVAHGTGSNIFDILTQCISASRISKALAKPLSDAVVSLAKSEMLFASLRNSDAAAIQLDKGKRKRDQVDDGAADARNAKRAAIHYPDLMLQIGEAARVVSNTFNSRTPTGHPPDPALVSSVHHQLHQLFLFAVTSTPRGRPELQAALQELAGLIQMLGILSNIPIGTEPLPSAASPWAPDGAQPTDIGAAVYPCLVGPCTKVFHRLYSLRTHQRLHTLVDRPYRCNVCPASFLRNHDLKRHLKLHDKKAWKCCGCDKIFSRRDAIKRHKDARGRGSGGKNRDGDPSTHSEAAICATAAVLEVEIDRDEGDEEATRRAKIWNGIVASQLADVAVGSTAQEHGTNGFEEGEIAIQTIQQAQDIILRLHPVLHGHVAGALGGAPPPTFPPIPRPAAPLQQPAPPQQPPMASLQGPPPVPQPPPIPPAASPEEPAQLDTSAPSAGLSWLSEEQTKLLEQAIAQAASAAQAQAEAEAELEEEEENSDEEGEEGDGEDFGFEGGSS</sequence>
<dbReference type="PROSITE" id="PS00028">
    <property type="entry name" value="ZINC_FINGER_C2H2_1"/>
    <property type="match status" value="1"/>
</dbReference>
<evidence type="ECO:0000256" key="3">
    <source>
        <dbReference type="ARBA" id="ARBA00022833"/>
    </source>
</evidence>
<feature type="compositionally biased region" description="Low complexity" evidence="5">
    <location>
        <begin position="580"/>
        <end position="590"/>
    </location>
</feature>
<accession>A0A4S4MVQ4</accession>
<dbReference type="PROSITE" id="PS50157">
    <property type="entry name" value="ZINC_FINGER_C2H2_2"/>
    <property type="match status" value="2"/>
</dbReference>
<feature type="compositionally biased region" description="Polar residues" evidence="5">
    <location>
        <begin position="75"/>
        <end position="87"/>
    </location>
</feature>
<dbReference type="SUPFAM" id="SSF57667">
    <property type="entry name" value="beta-beta-alpha zinc fingers"/>
    <property type="match status" value="1"/>
</dbReference>
<evidence type="ECO:0000256" key="1">
    <source>
        <dbReference type="ARBA" id="ARBA00022723"/>
    </source>
</evidence>
<dbReference type="AlphaFoldDB" id="A0A4S4MVQ4"/>
<dbReference type="Pfam" id="PF00096">
    <property type="entry name" value="zf-C2H2"/>
    <property type="match status" value="1"/>
</dbReference>
<feature type="domain" description="C2H2-type" evidence="6">
    <location>
        <begin position="344"/>
        <end position="371"/>
    </location>
</feature>
<organism evidence="7 8">
    <name type="scientific">Antrodiella citrinella</name>
    <dbReference type="NCBI Taxonomy" id="2447956"/>
    <lineage>
        <taxon>Eukaryota</taxon>
        <taxon>Fungi</taxon>
        <taxon>Dikarya</taxon>
        <taxon>Basidiomycota</taxon>
        <taxon>Agaricomycotina</taxon>
        <taxon>Agaricomycetes</taxon>
        <taxon>Polyporales</taxon>
        <taxon>Steccherinaceae</taxon>
        <taxon>Antrodiella</taxon>
    </lineage>
</organism>
<gene>
    <name evidence="7" type="ORF">EUX98_g4531</name>
</gene>
<feature type="region of interest" description="Disordered" evidence="5">
    <location>
        <begin position="55"/>
        <end position="87"/>
    </location>
</feature>
<proteinExistence type="predicted"/>
<dbReference type="GO" id="GO:0000978">
    <property type="term" value="F:RNA polymerase II cis-regulatory region sequence-specific DNA binding"/>
    <property type="evidence" value="ECO:0007669"/>
    <property type="project" value="TreeGrafter"/>
</dbReference>